<evidence type="ECO:0000256" key="1">
    <source>
        <dbReference type="ARBA" id="ARBA00007261"/>
    </source>
</evidence>
<dbReference type="Pfam" id="PF16187">
    <property type="entry name" value="Peptidase_M16_M"/>
    <property type="match status" value="1"/>
</dbReference>
<name>H8X4L4_CANO9</name>
<feature type="compositionally biased region" description="Basic residues" evidence="8">
    <location>
        <begin position="251"/>
        <end position="261"/>
    </location>
</feature>
<keyword evidence="2" id="KW-0645">Protease</keyword>
<dbReference type="RefSeq" id="XP_003869093.1">
    <property type="nucleotide sequence ID" value="XM_003869044.1"/>
</dbReference>
<evidence type="ECO:0000259" key="9">
    <source>
        <dbReference type="Pfam" id="PF00675"/>
    </source>
</evidence>
<evidence type="ECO:0000256" key="5">
    <source>
        <dbReference type="ARBA" id="ARBA00022833"/>
    </source>
</evidence>
<evidence type="ECO:0000256" key="4">
    <source>
        <dbReference type="ARBA" id="ARBA00022801"/>
    </source>
</evidence>
<dbReference type="GO" id="GO:0046872">
    <property type="term" value="F:metal ion binding"/>
    <property type="evidence" value="ECO:0007669"/>
    <property type="project" value="UniProtKB-KW"/>
</dbReference>
<evidence type="ECO:0000313" key="13">
    <source>
        <dbReference type="EMBL" id="CCG22956.1"/>
    </source>
</evidence>
<dbReference type="GeneID" id="14540214"/>
<keyword evidence="4" id="KW-0378">Hydrolase</keyword>
<evidence type="ECO:0000259" key="11">
    <source>
        <dbReference type="Pfam" id="PF16187"/>
    </source>
</evidence>
<dbReference type="Pfam" id="PF22456">
    <property type="entry name" value="PqqF-like_C_4"/>
    <property type="match status" value="1"/>
</dbReference>
<keyword evidence="14" id="KW-1185">Reference proteome</keyword>
<protein>
    <submittedName>
        <fullName evidence="13">Axl1 endoprotease</fullName>
    </submittedName>
</protein>
<reference evidence="13 14" key="1">
    <citation type="journal article" date="2012" name="PLoS ONE">
        <title>Sequence and analysis of the genome of the pathogenic yeast Candida orthopsilosis.</title>
        <authorList>
            <person name="Riccombeni A."/>
            <person name="Vidanes G."/>
            <person name="Proux-Wera E."/>
            <person name="Wolfe K.H."/>
            <person name="Butler G."/>
        </authorList>
    </citation>
    <scope>NUCLEOTIDE SEQUENCE [LARGE SCALE GENOMIC DNA]</scope>
    <source>
        <strain evidence="13 14">Co 90-125</strain>
    </source>
</reference>
<dbReference type="GO" id="GO:0005739">
    <property type="term" value="C:mitochondrion"/>
    <property type="evidence" value="ECO:0007669"/>
    <property type="project" value="TreeGrafter"/>
</dbReference>
<dbReference type="InterPro" id="IPR054734">
    <property type="entry name" value="PqqF-like_C_4"/>
</dbReference>
<dbReference type="PANTHER" id="PTHR43690">
    <property type="entry name" value="NARDILYSIN"/>
    <property type="match status" value="1"/>
</dbReference>
<feature type="region of interest" description="Disordered" evidence="8">
    <location>
        <begin position="904"/>
        <end position="929"/>
    </location>
</feature>
<dbReference type="InterPro" id="IPR011249">
    <property type="entry name" value="Metalloenz_LuxS/M16"/>
</dbReference>
<proteinExistence type="inferred from homology"/>
<dbReference type="GO" id="GO:0043171">
    <property type="term" value="P:peptide catabolic process"/>
    <property type="evidence" value="ECO:0007669"/>
    <property type="project" value="TreeGrafter"/>
</dbReference>
<feature type="domain" description="Peptidase M16 C-terminal" evidence="10">
    <location>
        <begin position="199"/>
        <end position="387"/>
    </location>
</feature>
<dbReference type="GO" id="GO:0005829">
    <property type="term" value="C:cytosol"/>
    <property type="evidence" value="ECO:0007669"/>
    <property type="project" value="TreeGrafter"/>
</dbReference>
<organism evidence="13 14">
    <name type="scientific">Candida orthopsilosis (strain 90-125)</name>
    <name type="common">Yeast</name>
    <dbReference type="NCBI Taxonomy" id="1136231"/>
    <lineage>
        <taxon>Eukaryota</taxon>
        <taxon>Fungi</taxon>
        <taxon>Dikarya</taxon>
        <taxon>Ascomycota</taxon>
        <taxon>Saccharomycotina</taxon>
        <taxon>Pichiomycetes</taxon>
        <taxon>Debaryomycetaceae</taxon>
        <taxon>Candida/Lodderomyces clade</taxon>
        <taxon>Candida</taxon>
    </lineage>
</organism>
<keyword evidence="5" id="KW-0862">Zinc</keyword>
<dbReference type="SUPFAM" id="SSF63411">
    <property type="entry name" value="LuxS/MPP-like metallohydrolase"/>
    <property type="match status" value="3"/>
</dbReference>
<evidence type="ECO:0000256" key="7">
    <source>
        <dbReference type="RuleBase" id="RU004447"/>
    </source>
</evidence>
<evidence type="ECO:0000256" key="2">
    <source>
        <dbReference type="ARBA" id="ARBA00022670"/>
    </source>
</evidence>
<dbReference type="InterPro" id="IPR007863">
    <property type="entry name" value="Peptidase_M16_C"/>
</dbReference>
<feature type="domain" description="Peptidase M16 middle/third" evidence="11">
    <location>
        <begin position="435"/>
        <end position="710"/>
    </location>
</feature>
<feature type="domain" description="Coenzyme PQQ synthesis protein F-like C-terminal lobe" evidence="12">
    <location>
        <begin position="818"/>
        <end position="908"/>
    </location>
</feature>
<keyword evidence="3" id="KW-0479">Metal-binding</keyword>
<evidence type="ECO:0000259" key="10">
    <source>
        <dbReference type="Pfam" id="PF05193"/>
    </source>
</evidence>
<dbReference type="AlphaFoldDB" id="H8X4L4"/>
<dbReference type="Gene3D" id="3.30.830.10">
    <property type="entry name" value="Metalloenzyme, LuxS/M16 peptidase-like"/>
    <property type="match status" value="4"/>
</dbReference>
<dbReference type="Proteomes" id="UP000005018">
    <property type="component" value="Chromosome 4"/>
</dbReference>
<keyword evidence="6" id="KW-0482">Metalloprotease</keyword>
<dbReference type="PANTHER" id="PTHR43690:SF18">
    <property type="entry name" value="INSULIN-DEGRADING ENZYME-RELATED"/>
    <property type="match status" value="1"/>
</dbReference>
<accession>H8X4L4</accession>
<feature type="region of interest" description="Disordered" evidence="8">
    <location>
        <begin position="243"/>
        <end position="262"/>
    </location>
</feature>
<dbReference type="EMBL" id="HE681722">
    <property type="protein sequence ID" value="CCG22956.1"/>
    <property type="molecule type" value="Genomic_DNA"/>
</dbReference>
<dbReference type="Pfam" id="PF05193">
    <property type="entry name" value="Peptidase_M16_C"/>
    <property type="match status" value="1"/>
</dbReference>
<dbReference type="PROSITE" id="PS00143">
    <property type="entry name" value="INSULINASE"/>
    <property type="match status" value="1"/>
</dbReference>
<gene>
    <name evidence="13" type="ORF">CORT_0D01080</name>
</gene>
<dbReference type="KEGG" id="cot:CORT_0D01080"/>
<dbReference type="InterPro" id="IPR011765">
    <property type="entry name" value="Pept_M16_N"/>
</dbReference>
<evidence type="ECO:0000256" key="3">
    <source>
        <dbReference type="ARBA" id="ARBA00022723"/>
    </source>
</evidence>
<dbReference type="OrthoDB" id="952271at2759"/>
<evidence type="ECO:0000256" key="6">
    <source>
        <dbReference type="ARBA" id="ARBA00023049"/>
    </source>
</evidence>
<dbReference type="Pfam" id="PF00675">
    <property type="entry name" value="Peptidase_M16"/>
    <property type="match status" value="1"/>
</dbReference>
<feature type="domain" description="Peptidase M16 N-terminal" evidence="9">
    <location>
        <begin position="35"/>
        <end position="159"/>
    </location>
</feature>
<feature type="compositionally biased region" description="Polar residues" evidence="8">
    <location>
        <begin position="909"/>
        <end position="929"/>
    </location>
</feature>
<sequence>MGFFSTTELASTFKKPLYASHRSYKYVKLENGLRTLLISDPECRATAAAVCVGAGSHSDLDELPGLAHFCEHMLFMGTNEFPNPSDFWTKLTSMGGNTNAYTMGDYTCVHFEVSMFDTLVGEELGLNYLMKNFSSFFRKPMFVETYMNMEVKSIDDEHQGNIVNDEKILYHGLRLLSSEEHPFHRFGTGTKATLSSKSTREYMIEYYENNFVSENMVLVLICPLSSNQLQKLAVTNFASIPKSEGLSQKSSSKKRRSKTGSRRFITTSIPSSISRDVTSKIFPTEVTGRLLHIKSEKASNVRLFLPIYNFENSFYESVWCSLLGDESLGSLCDYLKRVKKCVSSMYVYTQRLSKENKILVVDLEILKIFNLNSLIQTIWSFIDQILDPTLTDLTTVLHEYSRVFEYQAYFSTSDRSTVMDEAANYALSLMENRVQDLEYLVTGDSFIFHGDIQHFSIKTREVFNMSSLNVIILCNDANWDWSLNNLSKDPYYHFQYAITNLNYARTKESIPRFFILKQNPFIAMTHNGLDYQLNSSHYTMPYALEANNLVPNLIDFSMYHEIWHSQCSSFNVVTSFQICFSSIPNKPSSLVAIEIIVEYIGEHLRTSFYQAELALFSWGIFSNLVTTPSLTFEIRGPINGFLYFLKEFIVRVKNLILTFNLDYKKFVAMKLQLRQNYDDLQHGETNTTVVAVSMMALEQDIASIEERLEAIELLETSNLVHICDLILKDYKYAGILVTGGDKQFAAEVCKVINILTSHERIYLTKSMFNFTSSVTLRNGRNYDLMLENSSSEDPTDVIYYYIQLCPRQDERRIVAKFLAYHMNQTVRHQLRTRRQLGYLILSGIRINKSTIGLYILLNSASYNCSKILLEIEQALFEWEMQVLTMTNDQFQELYELFMKKQDREKPDTLPSNISAATKPTKQSDNYTAQKQHSANFESIMTKNYDFGRYEDFNYANNTDFKLEDVVNLFRERISIKSTQRATLSILVSSKKGKMKRNLEANKKIVQSLLSDRGYQLTSLQLTSLLHESNNNVSIVIQKLRNLGYKISTKQGHRLHKVLWTIKNFKENNLIKLERMQQICVARYGKAYQTNQVVLPHLRVRNVDEIHTEAKFINQNKHVSRSQGIYDHENEDTYDLNSLM</sequence>
<evidence type="ECO:0000259" key="12">
    <source>
        <dbReference type="Pfam" id="PF22456"/>
    </source>
</evidence>
<dbReference type="eggNOG" id="KOG0959">
    <property type="taxonomic scope" value="Eukaryota"/>
</dbReference>
<dbReference type="GO" id="GO:0004222">
    <property type="term" value="F:metalloendopeptidase activity"/>
    <property type="evidence" value="ECO:0007669"/>
    <property type="project" value="InterPro"/>
</dbReference>
<evidence type="ECO:0000313" key="14">
    <source>
        <dbReference type="Proteomes" id="UP000005018"/>
    </source>
</evidence>
<evidence type="ECO:0000256" key="8">
    <source>
        <dbReference type="SAM" id="MobiDB-lite"/>
    </source>
</evidence>
<dbReference type="InterPro" id="IPR032632">
    <property type="entry name" value="Peptidase_M16_M"/>
</dbReference>
<dbReference type="HOGENOM" id="CLU_008088_0_0_1"/>
<dbReference type="InterPro" id="IPR001431">
    <property type="entry name" value="Pept_M16_Zn_BS"/>
</dbReference>
<dbReference type="GO" id="GO:0051603">
    <property type="term" value="P:proteolysis involved in protein catabolic process"/>
    <property type="evidence" value="ECO:0007669"/>
    <property type="project" value="TreeGrafter"/>
</dbReference>
<dbReference type="InterPro" id="IPR050626">
    <property type="entry name" value="Peptidase_M16"/>
</dbReference>
<comment type="similarity">
    <text evidence="1 7">Belongs to the peptidase M16 family.</text>
</comment>